<keyword evidence="9 13" id="KW-1133">Transmembrane helix</keyword>
<evidence type="ECO:0000256" key="9">
    <source>
        <dbReference type="ARBA" id="ARBA00022989"/>
    </source>
</evidence>
<evidence type="ECO:0000256" key="13">
    <source>
        <dbReference type="SAM" id="Phobius"/>
    </source>
</evidence>
<evidence type="ECO:0000256" key="11">
    <source>
        <dbReference type="ARBA" id="ARBA00024816"/>
    </source>
</evidence>
<proteinExistence type="inferred from homology"/>
<dbReference type="EMBL" id="CP027667">
    <property type="protein sequence ID" value="AVO49636.1"/>
    <property type="molecule type" value="Genomic_DNA"/>
</dbReference>
<evidence type="ECO:0000256" key="6">
    <source>
        <dbReference type="ARBA" id="ARBA00022519"/>
    </source>
</evidence>
<feature type="domain" description="MotA/TolQ/ExbB proton channel" evidence="14">
    <location>
        <begin position="98"/>
        <end position="204"/>
    </location>
</feature>
<keyword evidence="4 12" id="KW-0813">Transport</keyword>
<comment type="subcellular location">
    <subcellularLocation>
        <location evidence="1">Cell inner membrane</location>
        <topology evidence="1">Multi-pass membrane protein</topology>
    </subcellularLocation>
    <subcellularLocation>
        <location evidence="12">Membrane</location>
        <topology evidence="12">Multi-pass membrane protein</topology>
    </subcellularLocation>
</comment>
<sequence>MDALQWLRQGDAVTQGTAALLLAMSVASWVAILWKFYLTARARRDVPRAAAAFWQAPALADAAARVVPFDRAALLLPLVQAAVQARAPVAGVAGLAGQGGLEQRLTRSLRGALHAVLARLQWGQVLLATMGSTAPFVGLLGTVWGIHHALAALAGNQQITIERLAGPVGEALVMTAAGLAVAIPAVLAYNWFGRSIANIEAELEGFARDLRALLLDGGATVQQD</sequence>
<keyword evidence="15" id="KW-0282">Flagellum</keyword>
<dbReference type="OrthoDB" id="9805133at2"/>
<evidence type="ECO:0000256" key="8">
    <source>
        <dbReference type="ARBA" id="ARBA00022927"/>
    </source>
</evidence>
<dbReference type="GO" id="GO:0017038">
    <property type="term" value="P:protein import"/>
    <property type="evidence" value="ECO:0007669"/>
    <property type="project" value="TreeGrafter"/>
</dbReference>
<evidence type="ECO:0000259" key="14">
    <source>
        <dbReference type="Pfam" id="PF01618"/>
    </source>
</evidence>
<evidence type="ECO:0000256" key="3">
    <source>
        <dbReference type="ARBA" id="ARBA00022093"/>
    </source>
</evidence>
<name>A0A2R3QCY7_9BURK</name>
<dbReference type="InterPro" id="IPR050790">
    <property type="entry name" value="ExbB/TolQ_transport"/>
</dbReference>
<dbReference type="InterPro" id="IPR002898">
    <property type="entry name" value="MotA_ExbB_proton_chnl"/>
</dbReference>
<evidence type="ECO:0000313" key="15">
    <source>
        <dbReference type="EMBL" id="AVO49636.1"/>
    </source>
</evidence>
<comment type="subunit">
    <text evidence="2">The accessory proteins ExbB and ExbD seem to form a complex with TonB.</text>
</comment>
<dbReference type="PANTHER" id="PTHR30625:SF14">
    <property type="entry name" value="BIOPOLYMER TRANSPORT PROTEIN EXBB"/>
    <property type="match status" value="1"/>
</dbReference>
<dbReference type="PANTHER" id="PTHR30625">
    <property type="entry name" value="PROTEIN TOLQ"/>
    <property type="match status" value="1"/>
</dbReference>
<evidence type="ECO:0000313" key="16">
    <source>
        <dbReference type="Proteomes" id="UP000237925"/>
    </source>
</evidence>
<evidence type="ECO:0000256" key="12">
    <source>
        <dbReference type="RuleBase" id="RU004057"/>
    </source>
</evidence>
<reference evidence="15 16" key="1">
    <citation type="submission" date="2018-03" db="EMBL/GenBank/DDBJ databases">
        <title>Genome sequencing of Melaminivora sp.</title>
        <authorList>
            <person name="Kim S.-J."/>
            <person name="Heo J."/>
            <person name="Ahn J.-H."/>
            <person name="Kwon S.-W."/>
        </authorList>
    </citation>
    <scope>NUCLEOTIDE SEQUENCE [LARGE SCALE GENOMIC DNA]</scope>
    <source>
        <strain evidence="15 16">SC2-9</strain>
    </source>
</reference>
<evidence type="ECO:0000256" key="1">
    <source>
        <dbReference type="ARBA" id="ARBA00004429"/>
    </source>
</evidence>
<evidence type="ECO:0000256" key="2">
    <source>
        <dbReference type="ARBA" id="ARBA00011471"/>
    </source>
</evidence>
<accession>A0A2R3QCY7</accession>
<dbReference type="RefSeq" id="WP_106684068.1">
    <property type="nucleotide sequence ID" value="NZ_CP027667.1"/>
</dbReference>
<comment type="similarity">
    <text evidence="12">Belongs to the exbB/tolQ family.</text>
</comment>
<dbReference type="GO" id="GO:0005886">
    <property type="term" value="C:plasma membrane"/>
    <property type="evidence" value="ECO:0007669"/>
    <property type="project" value="UniProtKB-SubCell"/>
</dbReference>
<keyword evidence="15" id="KW-0969">Cilium</keyword>
<keyword evidence="7 13" id="KW-0812">Transmembrane</keyword>
<keyword evidence="16" id="KW-1185">Reference proteome</keyword>
<evidence type="ECO:0000256" key="7">
    <source>
        <dbReference type="ARBA" id="ARBA00022692"/>
    </source>
</evidence>
<keyword evidence="5" id="KW-1003">Cell membrane</keyword>
<evidence type="ECO:0000256" key="10">
    <source>
        <dbReference type="ARBA" id="ARBA00023136"/>
    </source>
</evidence>
<protein>
    <recommendedName>
        <fullName evidence="3">Biopolymer transport protein ExbB</fullName>
    </recommendedName>
</protein>
<keyword evidence="10 13" id="KW-0472">Membrane</keyword>
<keyword evidence="15" id="KW-0966">Cell projection</keyword>
<evidence type="ECO:0000256" key="5">
    <source>
        <dbReference type="ARBA" id="ARBA00022475"/>
    </source>
</evidence>
<keyword evidence="8 12" id="KW-0653">Protein transport</keyword>
<evidence type="ECO:0000256" key="4">
    <source>
        <dbReference type="ARBA" id="ARBA00022448"/>
    </source>
</evidence>
<dbReference type="Pfam" id="PF01618">
    <property type="entry name" value="MotA_ExbB"/>
    <property type="match status" value="1"/>
</dbReference>
<keyword evidence="6" id="KW-0997">Cell inner membrane</keyword>
<organism evidence="15 16">
    <name type="scientific">Melaminivora suipulveris</name>
    <dbReference type="NCBI Taxonomy" id="2109913"/>
    <lineage>
        <taxon>Bacteria</taxon>
        <taxon>Pseudomonadati</taxon>
        <taxon>Pseudomonadota</taxon>
        <taxon>Betaproteobacteria</taxon>
        <taxon>Burkholderiales</taxon>
        <taxon>Comamonadaceae</taxon>
        <taxon>Melaminivora</taxon>
    </lineage>
</organism>
<gene>
    <name evidence="15" type="ORF">C6568_10410</name>
</gene>
<comment type="function">
    <text evidence="11">Involved in the TonB-dependent energy-dependent transport of various receptor-bound substrates. Protects ExbD from proteolytic degradation and functionally stabilizes TonB.</text>
</comment>
<feature type="transmembrane region" description="Helical" evidence="13">
    <location>
        <begin position="171"/>
        <end position="192"/>
    </location>
</feature>
<dbReference type="AlphaFoldDB" id="A0A2R3QCY7"/>
<feature type="transmembrane region" description="Helical" evidence="13">
    <location>
        <begin position="12"/>
        <end position="34"/>
    </location>
</feature>
<feature type="transmembrane region" description="Helical" evidence="13">
    <location>
        <begin position="125"/>
        <end position="146"/>
    </location>
</feature>
<dbReference type="Proteomes" id="UP000237925">
    <property type="component" value="Chromosome"/>
</dbReference>
<dbReference type="KEGG" id="mela:C6568_10410"/>